<accession>A0ABR9DIH9</accession>
<reference evidence="1 2" key="1">
    <citation type="submission" date="2020-09" db="EMBL/GenBank/DDBJ databases">
        <title>Methylomonas albis sp. nov. and Methylomonas fluvii sp. nov.: Two cold-adapted methanotrophs from the River Elbe and an amended description of Methylovulum psychrotolerans strain Eb1.</title>
        <authorList>
            <person name="Bussmann I.K."/>
            <person name="Klings K.-W."/>
            <person name="Warnstedt J."/>
            <person name="Hoppert M."/>
            <person name="Saborowski A."/>
            <person name="Horn F."/>
            <person name="Liebner S."/>
        </authorList>
    </citation>
    <scope>NUCLEOTIDE SEQUENCE [LARGE SCALE GENOMIC DNA]</scope>
    <source>
        <strain evidence="1 2">EbB</strain>
    </source>
</reference>
<evidence type="ECO:0000313" key="2">
    <source>
        <dbReference type="Proteomes" id="UP000641152"/>
    </source>
</evidence>
<organism evidence="1 2">
    <name type="scientific">Methylomonas fluvii</name>
    <dbReference type="NCBI Taxonomy" id="1854564"/>
    <lineage>
        <taxon>Bacteria</taxon>
        <taxon>Pseudomonadati</taxon>
        <taxon>Pseudomonadota</taxon>
        <taxon>Gammaproteobacteria</taxon>
        <taxon>Methylococcales</taxon>
        <taxon>Methylococcaceae</taxon>
        <taxon>Methylomonas</taxon>
    </lineage>
</organism>
<protein>
    <submittedName>
        <fullName evidence="1">Phage tail protein</fullName>
    </submittedName>
</protein>
<sequence length="486" mass="52240">MTVSFDYVPQALRYPGVYIEIDGSQAGLGTDIPAVLLVGQKLAAGSAVPGEITRISSVFDAQQKAGVGSMLAQMAARYRAVDTNFDLYMLPYADNPAGVAATGTITATAAATADGTLALYIAGKLVSVGITSTMTTAQIATAIAAAFTDADIPVTAAAVASVVTLTARHKGTCGNNIDMRLNLYGELKPTGLGLTLAAMSGGSGDPAPGNLPTLLGVNRRYRYVALGINDAATLAAWFTESQRRYQPPVQAGFRLFTTHRGDFATASAFGETKNYEHFADVSLELNPTSTWEAAAIITAAAAPRMWNNPVESLEGTPLPGMIGVTYHEWTNSNSLLFKGMSVIEVGTDGSCYIKRLISMHQYNPDGSPDDGYLDINMAEVADRTREEQIKAAKKAFVGTAAAENNEGYKPGLRITTVDSVTALLLSLYQNRLMRELGWVQKYKYYKETLYVEQDPDNPSRFNFVDHPVYLVPFYILAGRSQFLKRV</sequence>
<evidence type="ECO:0000313" key="1">
    <source>
        <dbReference type="EMBL" id="MBD9362909.1"/>
    </source>
</evidence>
<name>A0ABR9DIH9_9GAMM</name>
<proteinExistence type="predicted"/>
<gene>
    <name evidence="1" type="ORF">EBB_20890</name>
</gene>
<dbReference type="RefSeq" id="WP_192395639.1">
    <property type="nucleotide sequence ID" value="NZ_CAJHIU010000003.1"/>
</dbReference>
<dbReference type="EMBL" id="JACXST010000003">
    <property type="protein sequence ID" value="MBD9362909.1"/>
    <property type="molecule type" value="Genomic_DNA"/>
</dbReference>
<dbReference type="Proteomes" id="UP000641152">
    <property type="component" value="Unassembled WGS sequence"/>
</dbReference>
<keyword evidence="2" id="KW-1185">Reference proteome</keyword>
<comment type="caution">
    <text evidence="1">The sequence shown here is derived from an EMBL/GenBank/DDBJ whole genome shotgun (WGS) entry which is preliminary data.</text>
</comment>